<evidence type="ECO:0000313" key="8">
    <source>
        <dbReference type="EMBL" id="MBS7823789.1"/>
    </source>
</evidence>
<keyword evidence="7" id="KW-0997">Cell inner membrane</keyword>
<evidence type="ECO:0000256" key="7">
    <source>
        <dbReference type="HAMAP-Rule" id="MF_00599"/>
    </source>
</evidence>
<dbReference type="GO" id="GO:0043093">
    <property type="term" value="P:FtsZ-dependent cytokinesis"/>
    <property type="evidence" value="ECO:0007669"/>
    <property type="project" value="UniProtKB-UniRule"/>
</dbReference>
<dbReference type="Proteomes" id="UP000680020">
    <property type="component" value="Unassembled WGS sequence"/>
</dbReference>
<dbReference type="RefSeq" id="WP_008314774.1">
    <property type="nucleotide sequence ID" value="NZ_CP115969.1"/>
</dbReference>
<dbReference type="GeneID" id="58263174"/>
<dbReference type="GO" id="GO:0005886">
    <property type="term" value="C:plasma membrane"/>
    <property type="evidence" value="ECO:0007669"/>
    <property type="project" value="UniProtKB-SubCell"/>
</dbReference>
<dbReference type="EMBL" id="JAGIBU010000001">
    <property type="protein sequence ID" value="MBS7823789.1"/>
    <property type="molecule type" value="Genomic_DNA"/>
</dbReference>
<keyword evidence="1 7" id="KW-1003">Cell membrane</keyword>
<dbReference type="GO" id="GO:0030428">
    <property type="term" value="C:cell septum"/>
    <property type="evidence" value="ECO:0007669"/>
    <property type="project" value="TreeGrafter"/>
</dbReference>
<comment type="similarity">
    <text evidence="7">Belongs to the FtsB family.</text>
</comment>
<feature type="topological domain" description="Cytoplasmic" evidence="7">
    <location>
        <begin position="1"/>
        <end position="6"/>
    </location>
</feature>
<gene>
    <name evidence="7" type="primary">ftsB</name>
    <name evidence="8" type="ORF">J7561_01065</name>
</gene>
<protein>
    <recommendedName>
        <fullName evidence="7">Cell division protein FtsB</fullName>
    </recommendedName>
</protein>
<accession>A0A162TXH3</accession>
<comment type="subunit">
    <text evidence="7">Part of a complex composed of FtsB, FtsL and FtsQ.</text>
</comment>
<feature type="topological domain" description="Periplasmic" evidence="7">
    <location>
        <begin position="25"/>
        <end position="102"/>
    </location>
</feature>
<comment type="caution">
    <text evidence="8">The sequence shown here is derived from an EMBL/GenBank/DDBJ whole genome shotgun (WGS) entry which is preliminary data.</text>
</comment>
<keyword evidence="6 7" id="KW-0131">Cell cycle</keyword>
<evidence type="ECO:0000313" key="9">
    <source>
        <dbReference type="Proteomes" id="UP000680020"/>
    </source>
</evidence>
<proteinExistence type="inferred from homology"/>
<dbReference type="GO" id="GO:0032153">
    <property type="term" value="C:cell division site"/>
    <property type="evidence" value="ECO:0007669"/>
    <property type="project" value="UniProtKB-UniRule"/>
</dbReference>
<evidence type="ECO:0000256" key="6">
    <source>
        <dbReference type="ARBA" id="ARBA00023306"/>
    </source>
</evidence>
<dbReference type="InterPro" id="IPR023081">
    <property type="entry name" value="Cell_div_FtsB"/>
</dbReference>
<keyword evidence="3 7" id="KW-0812">Transmembrane</keyword>
<keyword evidence="4 7" id="KW-1133">Transmembrane helix</keyword>
<dbReference type="AlphaFoldDB" id="A0A162TXH3"/>
<evidence type="ECO:0000256" key="4">
    <source>
        <dbReference type="ARBA" id="ARBA00022989"/>
    </source>
</evidence>
<dbReference type="Pfam" id="PF04977">
    <property type="entry name" value="DivIC"/>
    <property type="match status" value="1"/>
</dbReference>
<dbReference type="InterPro" id="IPR007060">
    <property type="entry name" value="FtsL/DivIC"/>
</dbReference>
<sequence>MKWLHALIAFLAGLVFYLSYNLWFQEDQGYASLEKLTAKIEAVNQQNKLLEARNTALEVKIKSLKTDAGAQEELARHKLGLIQEDETFYQILPSEEEHRHYD</sequence>
<feature type="coiled-coil region" evidence="7">
    <location>
        <begin position="33"/>
        <end position="67"/>
    </location>
</feature>
<evidence type="ECO:0000256" key="3">
    <source>
        <dbReference type="ARBA" id="ARBA00022692"/>
    </source>
</evidence>
<dbReference type="HAMAP" id="MF_00599">
    <property type="entry name" value="FtsB"/>
    <property type="match status" value="1"/>
</dbReference>
<keyword evidence="7" id="KW-0175">Coiled coil</keyword>
<keyword evidence="2 7" id="KW-0132">Cell division</keyword>
<dbReference type="PANTHER" id="PTHR37485:SF1">
    <property type="entry name" value="CELL DIVISION PROTEIN FTSB"/>
    <property type="match status" value="1"/>
</dbReference>
<name>A0A162TXH3_9GAMM</name>
<dbReference type="PANTHER" id="PTHR37485">
    <property type="entry name" value="CELL DIVISION PROTEIN FTSB"/>
    <property type="match status" value="1"/>
</dbReference>
<comment type="subcellular location">
    <subcellularLocation>
        <location evidence="7">Cell inner membrane</location>
        <topology evidence="7">Single-pass type II membrane protein</topology>
    </subcellularLocation>
    <text evidence="7">Localizes to the division septum.</text>
</comment>
<keyword evidence="5 7" id="KW-0472">Membrane</keyword>
<evidence type="ECO:0000256" key="2">
    <source>
        <dbReference type="ARBA" id="ARBA00022618"/>
    </source>
</evidence>
<organism evidence="8 9">
    <name type="scientific">Wohlfahrtiimonas chitiniclastica</name>
    <dbReference type="NCBI Taxonomy" id="400946"/>
    <lineage>
        <taxon>Bacteria</taxon>
        <taxon>Pseudomonadati</taxon>
        <taxon>Pseudomonadota</taxon>
        <taxon>Gammaproteobacteria</taxon>
        <taxon>Cardiobacteriales</taxon>
        <taxon>Ignatzschineriaceae</taxon>
        <taxon>Wohlfahrtiimonas</taxon>
    </lineage>
</organism>
<reference evidence="8" key="1">
    <citation type="submission" date="2021-03" db="EMBL/GenBank/DDBJ databases">
        <title>Identification and antibiotic profiling of Wohlfahrtiimonas chitiniclastica, an underestimated human pathogen.</title>
        <authorList>
            <person name="Kopf A."/>
            <person name="Bunk B."/>
            <person name="Coldewey S."/>
            <person name="Gunzer F."/>
            <person name="Riedel T."/>
            <person name="Schroettner P."/>
        </authorList>
    </citation>
    <scope>NUCLEOTIDE SEQUENCE</scope>
    <source>
        <strain evidence="8">DSM 100917</strain>
    </source>
</reference>
<evidence type="ECO:0000256" key="5">
    <source>
        <dbReference type="ARBA" id="ARBA00023136"/>
    </source>
</evidence>
<comment type="function">
    <text evidence="7">Essential cell division protein. May link together the upstream cell division proteins, which are predominantly cytoplasmic, with the downstream cell division proteins, which are predominantly periplasmic.</text>
</comment>
<evidence type="ECO:0000256" key="1">
    <source>
        <dbReference type="ARBA" id="ARBA00022475"/>
    </source>
</evidence>